<keyword evidence="6" id="KW-0032">Aminotransferase</keyword>
<keyword evidence="2" id="KW-0663">Pyridoxal phosphate</keyword>
<accession>A0A0U3LBI2</accession>
<dbReference type="InterPro" id="IPR051446">
    <property type="entry name" value="HTH_trans_reg/aminotransferase"/>
</dbReference>
<evidence type="ECO:0000256" key="1">
    <source>
        <dbReference type="ARBA" id="ARBA00005384"/>
    </source>
</evidence>
<gene>
    <name evidence="6" type="ORF">RD2015_4290</name>
</gene>
<dbReference type="InterPro" id="IPR015421">
    <property type="entry name" value="PyrdxlP-dep_Trfase_major"/>
</dbReference>
<dbReference type="CDD" id="cd00609">
    <property type="entry name" value="AAT_like"/>
    <property type="match status" value="1"/>
</dbReference>
<dbReference type="GO" id="GO:0030170">
    <property type="term" value="F:pyridoxal phosphate binding"/>
    <property type="evidence" value="ECO:0007669"/>
    <property type="project" value="InterPro"/>
</dbReference>
<dbReference type="InterPro" id="IPR000524">
    <property type="entry name" value="Tscrpt_reg_HTH_GntR"/>
</dbReference>
<dbReference type="SUPFAM" id="SSF46785">
    <property type="entry name" value="Winged helix' DNA-binding domain"/>
    <property type="match status" value="1"/>
</dbReference>
<dbReference type="InterPro" id="IPR015424">
    <property type="entry name" value="PyrdxlP-dep_Trfase"/>
</dbReference>
<keyword evidence="3" id="KW-0805">Transcription regulation</keyword>
<dbReference type="Gene3D" id="3.40.640.10">
    <property type="entry name" value="Type I PLP-dependent aspartate aminotransferase-like (Major domain)"/>
    <property type="match status" value="1"/>
</dbReference>
<evidence type="ECO:0000313" key="6">
    <source>
        <dbReference type="EMBL" id="ALV08734.1"/>
    </source>
</evidence>
<evidence type="ECO:0000313" key="7">
    <source>
        <dbReference type="Proteomes" id="UP000060699"/>
    </source>
</evidence>
<proteinExistence type="inferred from homology"/>
<dbReference type="Gene3D" id="1.10.10.10">
    <property type="entry name" value="Winged helix-like DNA-binding domain superfamily/Winged helix DNA-binding domain"/>
    <property type="match status" value="1"/>
</dbReference>
<keyword evidence="6" id="KW-0808">Transferase</keyword>
<dbReference type="OrthoDB" id="9109895at2"/>
<reference evidence="6 7" key="1">
    <citation type="submission" date="2015-12" db="EMBL/GenBank/DDBJ databases">
        <title>Complete genome of Roseateles depolymerans KCTC 42856.</title>
        <authorList>
            <person name="Kim K.M."/>
        </authorList>
    </citation>
    <scope>NUCLEOTIDE SEQUENCE [LARGE SCALE GENOMIC DNA]</scope>
    <source>
        <strain evidence="6 7">KCTC 42856</strain>
    </source>
</reference>
<keyword evidence="7" id="KW-1185">Reference proteome</keyword>
<evidence type="ECO:0000256" key="4">
    <source>
        <dbReference type="ARBA" id="ARBA00023125"/>
    </source>
</evidence>
<dbReference type="SUPFAM" id="SSF53383">
    <property type="entry name" value="PLP-dependent transferases"/>
    <property type="match status" value="1"/>
</dbReference>
<dbReference type="KEGG" id="rdp:RD2015_4290"/>
<keyword evidence="4" id="KW-0238">DNA-binding</keyword>
<name>A0A0U3LBI2_9BURK</name>
<dbReference type="SMART" id="SM00345">
    <property type="entry name" value="HTH_GNTR"/>
    <property type="match status" value="1"/>
</dbReference>
<evidence type="ECO:0000256" key="5">
    <source>
        <dbReference type="ARBA" id="ARBA00023163"/>
    </source>
</evidence>
<dbReference type="GO" id="GO:0003677">
    <property type="term" value="F:DNA binding"/>
    <property type="evidence" value="ECO:0007669"/>
    <property type="project" value="UniProtKB-KW"/>
</dbReference>
<dbReference type="GO" id="GO:0008483">
    <property type="term" value="F:transaminase activity"/>
    <property type="evidence" value="ECO:0007669"/>
    <property type="project" value="UniProtKB-KW"/>
</dbReference>
<evidence type="ECO:0000256" key="2">
    <source>
        <dbReference type="ARBA" id="ARBA00022898"/>
    </source>
</evidence>
<dbReference type="InterPro" id="IPR036388">
    <property type="entry name" value="WH-like_DNA-bd_sf"/>
</dbReference>
<dbReference type="Pfam" id="PF00392">
    <property type="entry name" value="GntR"/>
    <property type="match status" value="1"/>
</dbReference>
<dbReference type="InterPro" id="IPR004839">
    <property type="entry name" value="Aminotransferase_I/II_large"/>
</dbReference>
<dbReference type="PROSITE" id="PS50949">
    <property type="entry name" value="HTH_GNTR"/>
    <property type="match status" value="1"/>
</dbReference>
<dbReference type="PANTHER" id="PTHR46577:SF2">
    <property type="entry name" value="TRANSCRIPTIONAL REGULATORY PROTEIN"/>
    <property type="match status" value="1"/>
</dbReference>
<protein>
    <submittedName>
        <fullName evidence="6">Transcriptional regulator, GntR family with aminotransferase domain</fullName>
    </submittedName>
</protein>
<dbReference type="GO" id="GO:0003700">
    <property type="term" value="F:DNA-binding transcription factor activity"/>
    <property type="evidence" value="ECO:0007669"/>
    <property type="project" value="InterPro"/>
</dbReference>
<organism evidence="6 7">
    <name type="scientific">Roseateles depolymerans</name>
    <dbReference type="NCBI Taxonomy" id="76731"/>
    <lineage>
        <taxon>Bacteria</taxon>
        <taxon>Pseudomonadati</taxon>
        <taxon>Pseudomonadota</taxon>
        <taxon>Betaproteobacteria</taxon>
        <taxon>Burkholderiales</taxon>
        <taxon>Sphaerotilaceae</taxon>
        <taxon>Roseateles</taxon>
    </lineage>
</organism>
<dbReference type="EMBL" id="CP013729">
    <property type="protein sequence ID" value="ALV08734.1"/>
    <property type="molecule type" value="Genomic_DNA"/>
</dbReference>
<dbReference type="AlphaFoldDB" id="A0A0U3LBI2"/>
<dbReference type="STRING" id="76731.RD2015_4290"/>
<dbReference type="Pfam" id="PF00155">
    <property type="entry name" value="Aminotran_1_2"/>
    <property type="match status" value="1"/>
</dbReference>
<dbReference type="InterPro" id="IPR036390">
    <property type="entry name" value="WH_DNA-bd_sf"/>
</dbReference>
<dbReference type="CDD" id="cd07377">
    <property type="entry name" value="WHTH_GntR"/>
    <property type="match status" value="1"/>
</dbReference>
<dbReference type="PANTHER" id="PTHR46577">
    <property type="entry name" value="HTH-TYPE TRANSCRIPTIONAL REGULATORY PROTEIN GABR"/>
    <property type="match status" value="1"/>
</dbReference>
<dbReference type="Proteomes" id="UP000060699">
    <property type="component" value="Chromosome"/>
</dbReference>
<evidence type="ECO:0000256" key="3">
    <source>
        <dbReference type="ARBA" id="ARBA00023015"/>
    </source>
</evidence>
<keyword evidence="5" id="KW-0804">Transcription</keyword>
<sequence>MTLGLIRPCIDLRRTALYRSRRRSARYRCGPLSHRPAPLHLPVPRSAPDDAPAKFRYQALAAHLAQALRDGRFPPGARLPSVRELCETHGASLSTVTHALHRLEDAGLIEARARLGFFSCVAPDGASDGAETGGPPPTSVTPEALDTRRERLMALAAHRDGQLSLGHLGLPDDLLPLAALRRWTRHHVRDDAAALARGWVGGSGRLKQQLAQRLRRRGCEVQESDLVVTTGEGEALSLCLEALTRPGDAVAVTSPVPLRLLELLQSRGLRVLELGLPSAGVAAAAPTATSPVVIDLESRIQTDRPAVCIVDLATSALNGMAWDEAACRSLVALCTRHGLPLIECDLLGELTLRPDAPPLLKALDEADRVLHCGSTACVTGVGMQVGWVASGRHRVQLMAARAVHGELLPGLHDQVLADFLGSEDADRHLRRLRRQLLRRISAWTAAVLAHFPPGTTVQRSHAGHQLWVTLPQGLSAQRLLAQSRLHGISFVPGSVFTLGRAYDSGLRLTAACDLDATRREALARVGRLARGMMAP</sequence>
<comment type="similarity">
    <text evidence="1">In the C-terminal section; belongs to the class-I pyridoxal-phosphate-dependent aminotransferase family.</text>
</comment>